<evidence type="ECO:0000256" key="1">
    <source>
        <dbReference type="ARBA" id="ARBA00022490"/>
    </source>
</evidence>
<evidence type="ECO:0000256" key="6">
    <source>
        <dbReference type="PROSITE-ProRule" id="PRU00176"/>
    </source>
</evidence>
<dbReference type="SMART" id="SM00360">
    <property type="entry name" value="RRM"/>
    <property type="match status" value="1"/>
</dbReference>
<evidence type="ECO:0000259" key="8">
    <source>
        <dbReference type="PROSITE" id="PS50102"/>
    </source>
</evidence>
<keyword evidence="2 5" id="KW-0396">Initiation factor</keyword>
<evidence type="ECO:0000313" key="10">
    <source>
        <dbReference type="Proteomes" id="UP001249851"/>
    </source>
</evidence>
<evidence type="ECO:0000256" key="5">
    <source>
        <dbReference type="HAMAP-Rule" id="MF_03006"/>
    </source>
</evidence>
<evidence type="ECO:0000313" key="9">
    <source>
        <dbReference type="EMBL" id="KAK2555462.1"/>
    </source>
</evidence>
<comment type="subcellular location">
    <subcellularLocation>
        <location evidence="5">Cytoplasm</location>
    </subcellularLocation>
</comment>
<dbReference type="EMBL" id="JARQWQ010000062">
    <property type="protein sequence ID" value="KAK2555462.1"/>
    <property type="molecule type" value="Genomic_DNA"/>
</dbReference>
<dbReference type="InterPro" id="IPR034240">
    <property type="entry name" value="eIF3G_RRM"/>
</dbReference>
<comment type="subunit">
    <text evidence="5">Component of the eukaryotic translation initiation factor 3 (eIF-3) complex.</text>
</comment>
<evidence type="ECO:0000256" key="7">
    <source>
        <dbReference type="SAM" id="MobiDB-lite"/>
    </source>
</evidence>
<reference evidence="9" key="2">
    <citation type="journal article" date="2023" name="Science">
        <title>Genomic signatures of disease resistance in endangered staghorn corals.</title>
        <authorList>
            <person name="Vollmer S.V."/>
            <person name="Selwyn J.D."/>
            <person name="Despard B.A."/>
            <person name="Roesel C.L."/>
        </authorList>
    </citation>
    <scope>NUCLEOTIDE SEQUENCE</scope>
    <source>
        <strain evidence="9">K2</strain>
    </source>
</reference>
<keyword evidence="1 5" id="KW-0963">Cytoplasm</keyword>
<dbReference type="GO" id="GO:0003743">
    <property type="term" value="F:translation initiation factor activity"/>
    <property type="evidence" value="ECO:0007669"/>
    <property type="project" value="UniProtKB-UniRule"/>
</dbReference>
<dbReference type="SUPFAM" id="SSF54928">
    <property type="entry name" value="RNA-binding domain, RBD"/>
    <property type="match status" value="1"/>
</dbReference>
<dbReference type="InterPro" id="IPR017334">
    <property type="entry name" value="eIF3_g"/>
</dbReference>
<keyword evidence="4 5" id="KW-0648">Protein biosynthesis</keyword>
<dbReference type="GO" id="GO:0001732">
    <property type="term" value="P:formation of cytoplasmic translation initiation complex"/>
    <property type="evidence" value="ECO:0007669"/>
    <property type="project" value="UniProtKB-UniRule"/>
</dbReference>
<evidence type="ECO:0000256" key="3">
    <source>
        <dbReference type="ARBA" id="ARBA00022884"/>
    </source>
</evidence>
<dbReference type="GO" id="GO:0033290">
    <property type="term" value="C:eukaryotic 48S preinitiation complex"/>
    <property type="evidence" value="ECO:0007669"/>
    <property type="project" value="UniProtKB-UniRule"/>
</dbReference>
<dbReference type="Pfam" id="PF12353">
    <property type="entry name" value="eIF3g"/>
    <property type="match status" value="1"/>
</dbReference>
<gene>
    <name evidence="9" type="ORF">P5673_022797</name>
</gene>
<dbReference type="InterPro" id="IPR024675">
    <property type="entry name" value="eIF3g_N"/>
</dbReference>
<dbReference type="GO" id="GO:0016282">
    <property type="term" value="C:eukaryotic 43S preinitiation complex"/>
    <property type="evidence" value="ECO:0007669"/>
    <property type="project" value="UniProtKB-UniRule"/>
</dbReference>
<comment type="similarity">
    <text evidence="5">Belongs to the eIF-3 subunit G family.</text>
</comment>
<keyword evidence="3 6" id="KW-0694">RNA-binding</keyword>
<keyword evidence="10" id="KW-1185">Reference proteome</keyword>
<dbReference type="InterPro" id="IPR000504">
    <property type="entry name" value="RRM_dom"/>
</dbReference>
<dbReference type="Gene3D" id="3.30.70.330">
    <property type="match status" value="1"/>
</dbReference>
<feature type="domain" description="RRM" evidence="8">
    <location>
        <begin position="154"/>
        <end position="232"/>
    </location>
</feature>
<dbReference type="Pfam" id="PF00076">
    <property type="entry name" value="RRM_1"/>
    <property type="match status" value="1"/>
</dbReference>
<feature type="region of interest" description="Disordered" evidence="7">
    <location>
        <begin position="1"/>
        <end position="23"/>
    </location>
</feature>
<comment type="function">
    <text evidence="5">RNA-binding component of the eukaryotic translation initiation factor 3 (eIF-3) complex, which is involved in protein synthesis of a specialized repertoire of mRNAs and, together with other initiation factors, stimulates binding of mRNA and methionyl-tRNAi to the 40S ribosome. The eIF-3 complex specifically targets and initiates translation of a subset of mRNAs involved in cell proliferation. This subunit can bind 18S rRNA.</text>
</comment>
<feature type="compositionally biased region" description="Basic and acidic residues" evidence="7">
    <location>
        <begin position="1"/>
        <end position="13"/>
    </location>
</feature>
<evidence type="ECO:0000256" key="4">
    <source>
        <dbReference type="ARBA" id="ARBA00022917"/>
    </source>
</evidence>
<dbReference type="AlphaFoldDB" id="A0AAD9Q628"/>
<organism evidence="9 10">
    <name type="scientific">Acropora cervicornis</name>
    <name type="common">Staghorn coral</name>
    <dbReference type="NCBI Taxonomy" id="6130"/>
    <lineage>
        <taxon>Eukaryota</taxon>
        <taxon>Metazoa</taxon>
        <taxon>Cnidaria</taxon>
        <taxon>Anthozoa</taxon>
        <taxon>Hexacorallia</taxon>
        <taxon>Scleractinia</taxon>
        <taxon>Astrocoeniina</taxon>
        <taxon>Acroporidae</taxon>
        <taxon>Acropora</taxon>
    </lineage>
</organism>
<reference evidence="9" key="1">
    <citation type="journal article" date="2023" name="G3 (Bethesda)">
        <title>Whole genome assembly and annotation of the endangered Caribbean coral Acropora cervicornis.</title>
        <authorList>
            <person name="Selwyn J.D."/>
            <person name="Vollmer S.V."/>
        </authorList>
    </citation>
    <scope>NUCLEOTIDE SEQUENCE</scope>
    <source>
        <strain evidence="9">K2</strain>
    </source>
</reference>
<dbReference type="InterPro" id="IPR012677">
    <property type="entry name" value="Nucleotide-bd_a/b_plait_sf"/>
</dbReference>
<dbReference type="InterPro" id="IPR035979">
    <property type="entry name" value="RBD_domain_sf"/>
</dbReference>
<name>A0AAD9Q628_ACRCE</name>
<protein>
    <recommendedName>
        <fullName evidence="5">Eukaryotic translation initiation factor 3 subunit G</fullName>
        <shortName evidence="5">eIF3g</shortName>
    </recommendedName>
    <alternativeName>
        <fullName evidence="5">Eukaryotic translation initiation factor 3 RNA-binding subunit</fullName>
        <shortName evidence="5">eIF-3 RNA-binding subunit</shortName>
    </alternativeName>
    <alternativeName>
        <fullName evidence="5">Eukaryotic translation initiation factor 3 subunit 4</fullName>
    </alternativeName>
</protein>
<dbReference type="PROSITE" id="PS50102">
    <property type="entry name" value="RRM"/>
    <property type="match status" value="1"/>
</dbReference>
<dbReference type="GO" id="GO:0003723">
    <property type="term" value="F:RNA binding"/>
    <property type="evidence" value="ECO:0007669"/>
    <property type="project" value="UniProtKB-UniRule"/>
</dbReference>
<dbReference type="Proteomes" id="UP001249851">
    <property type="component" value="Unassembled WGS sequence"/>
</dbReference>
<proteinExistence type="inferred from homology"/>
<dbReference type="CDD" id="cd12408">
    <property type="entry name" value="RRM_eIF3G_like"/>
    <property type="match status" value="1"/>
</dbReference>
<accession>A0AAD9Q628</accession>
<sequence length="236" mass="26483">MPVLDKEVEEKPSWADLVEEGEEDRLPPVSEVIDGDTKIVTEFKRNDDGKLLKDFQQEDDPLKKLSQSSQKIVQCRHCKGDHWTTKCPYKDQLEVIHSQVNEAKLAAGTGAAASSNAEQPAANKTGKYIAPGLREGAANRRGETMPRSQRDESATIRVTNLSEDTRESDLMELFRPFGPISRIFLAKDKQTNQSKGFAFINFVHREDAARAIQSVQGFGYDHLILNVEWAKPSNQQ</sequence>
<dbReference type="PANTHER" id="PTHR10352">
    <property type="entry name" value="EUKARYOTIC TRANSLATION INITIATION FACTOR 3 SUBUNIT G"/>
    <property type="match status" value="1"/>
</dbReference>
<dbReference type="HAMAP" id="MF_03006">
    <property type="entry name" value="eIF3g"/>
    <property type="match status" value="1"/>
</dbReference>
<evidence type="ECO:0000256" key="2">
    <source>
        <dbReference type="ARBA" id="ARBA00022540"/>
    </source>
</evidence>
<dbReference type="GO" id="GO:0005852">
    <property type="term" value="C:eukaryotic translation initiation factor 3 complex"/>
    <property type="evidence" value="ECO:0007669"/>
    <property type="project" value="UniProtKB-UniRule"/>
</dbReference>
<dbReference type="PIRSF" id="PIRSF037949">
    <property type="entry name" value="Transl_init_eIF-3_RNA-bind"/>
    <property type="match status" value="1"/>
</dbReference>
<comment type="caution">
    <text evidence="9">The sequence shown here is derived from an EMBL/GenBank/DDBJ whole genome shotgun (WGS) entry which is preliminary data.</text>
</comment>